<protein>
    <submittedName>
        <fullName evidence="1">Uncharacterized protein</fullName>
    </submittedName>
</protein>
<dbReference type="RefSeq" id="WP_156608527.1">
    <property type="nucleotide sequence ID" value="NZ_WPCU01000004.1"/>
</dbReference>
<gene>
    <name evidence="1" type="ORF">GC722_05290</name>
</gene>
<evidence type="ECO:0000313" key="1">
    <source>
        <dbReference type="EMBL" id="MVA75444.1"/>
    </source>
</evidence>
<evidence type="ECO:0000313" key="2">
    <source>
        <dbReference type="Proteomes" id="UP000435304"/>
    </source>
</evidence>
<accession>A0A6A9UV47</accession>
<sequence length="64" mass="7544">MTNRYGTLGPSPVDRDRERLAQDLQVLRAAAPRTWTRTPRQPSRWRRARLVLAHVLRPRTRLSL</sequence>
<proteinExistence type="predicted"/>
<dbReference type="AlphaFoldDB" id="A0A6A9UV47"/>
<comment type="caution">
    <text evidence="1">The sequence shown here is derived from an EMBL/GenBank/DDBJ whole genome shotgun (WGS) entry which is preliminary data.</text>
</comment>
<dbReference type="EMBL" id="WPCU01000004">
    <property type="protein sequence ID" value="MVA75444.1"/>
    <property type="molecule type" value="Genomic_DNA"/>
</dbReference>
<dbReference type="Proteomes" id="UP000435304">
    <property type="component" value="Unassembled WGS sequence"/>
</dbReference>
<reference evidence="1 2" key="1">
    <citation type="submission" date="2019-12" db="EMBL/GenBank/DDBJ databases">
        <title>Auraticoccus cholistani sp. nov., an actinomycete isolated from soil of Cholistan desert.</title>
        <authorList>
            <person name="Cheema M.T."/>
        </authorList>
    </citation>
    <scope>NUCLEOTIDE SEQUENCE [LARGE SCALE GENOMIC DNA]</scope>
    <source>
        <strain evidence="1 2">F435</strain>
    </source>
</reference>
<keyword evidence="2" id="KW-1185">Reference proteome</keyword>
<organism evidence="1 2">
    <name type="scientific">Auraticoccus cholistanensis</name>
    <dbReference type="NCBI Taxonomy" id="2656650"/>
    <lineage>
        <taxon>Bacteria</taxon>
        <taxon>Bacillati</taxon>
        <taxon>Actinomycetota</taxon>
        <taxon>Actinomycetes</taxon>
        <taxon>Propionibacteriales</taxon>
        <taxon>Propionibacteriaceae</taxon>
        <taxon>Auraticoccus</taxon>
    </lineage>
</organism>
<name>A0A6A9UV47_9ACTN</name>